<evidence type="ECO:0000256" key="7">
    <source>
        <dbReference type="ARBA" id="ARBA00022840"/>
    </source>
</evidence>
<name>A0A3D8HAH1_9BACT</name>
<feature type="domain" description="UvrD-like helicase ATP-binding" evidence="15">
    <location>
        <begin position="1"/>
        <end position="462"/>
    </location>
</feature>
<feature type="domain" description="UvrD-like helicase C-terminal" evidence="16">
    <location>
        <begin position="485"/>
        <end position="757"/>
    </location>
</feature>
<evidence type="ECO:0000259" key="16">
    <source>
        <dbReference type="PROSITE" id="PS51217"/>
    </source>
</evidence>
<feature type="binding site" evidence="14">
    <location>
        <begin position="7"/>
        <end position="14"/>
    </location>
    <ligand>
        <name>ATP</name>
        <dbReference type="ChEBI" id="CHEBI:30616"/>
    </ligand>
</feature>
<keyword evidence="8" id="KW-0238">DNA-binding</keyword>
<keyword evidence="4 14" id="KW-0378">Hydrolase</keyword>
<dbReference type="RefSeq" id="WP_115501031.1">
    <property type="nucleotide sequence ID" value="NZ_JACRTI010000063.1"/>
</dbReference>
<evidence type="ECO:0000256" key="10">
    <source>
        <dbReference type="ARBA" id="ARBA00023235"/>
    </source>
</evidence>
<evidence type="ECO:0000256" key="4">
    <source>
        <dbReference type="ARBA" id="ARBA00022801"/>
    </source>
</evidence>
<dbReference type="PANTHER" id="PTHR11070:SF67">
    <property type="entry name" value="DNA 3'-5' HELICASE"/>
    <property type="match status" value="1"/>
</dbReference>
<dbReference type="PROSITE" id="PS51198">
    <property type="entry name" value="UVRD_HELICASE_ATP_BIND"/>
    <property type="match status" value="1"/>
</dbReference>
<keyword evidence="3" id="KW-0227">DNA damage</keyword>
<dbReference type="SUPFAM" id="SSF52540">
    <property type="entry name" value="P-loop containing nucleoside triphosphate hydrolases"/>
    <property type="match status" value="1"/>
</dbReference>
<accession>A0A3D8HAH1</accession>
<keyword evidence="2 14" id="KW-0547">Nucleotide-binding</keyword>
<dbReference type="InterPro" id="IPR014017">
    <property type="entry name" value="DNA_helicase_UvrD-like_C"/>
</dbReference>
<dbReference type="PANTHER" id="PTHR11070">
    <property type="entry name" value="UVRD / RECB / PCRA DNA HELICASE FAMILY MEMBER"/>
    <property type="match status" value="1"/>
</dbReference>
<dbReference type="InterPro" id="IPR038726">
    <property type="entry name" value="PDDEXK_AddAB-type"/>
</dbReference>
<evidence type="ECO:0000313" key="20">
    <source>
        <dbReference type="Proteomes" id="UP000629596"/>
    </source>
</evidence>
<dbReference type="Pfam" id="PF13361">
    <property type="entry name" value="UvrD_C"/>
    <property type="match status" value="1"/>
</dbReference>
<evidence type="ECO:0000259" key="15">
    <source>
        <dbReference type="PROSITE" id="PS51198"/>
    </source>
</evidence>
<evidence type="ECO:0000313" key="19">
    <source>
        <dbReference type="Proteomes" id="UP000256321"/>
    </source>
</evidence>
<dbReference type="GO" id="GO:0005524">
    <property type="term" value="F:ATP binding"/>
    <property type="evidence" value="ECO:0007669"/>
    <property type="project" value="UniProtKB-UniRule"/>
</dbReference>
<evidence type="ECO:0000256" key="6">
    <source>
        <dbReference type="ARBA" id="ARBA00022839"/>
    </source>
</evidence>
<dbReference type="GO" id="GO:0000725">
    <property type="term" value="P:recombinational repair"/>
    <property type="evidence" value="ECO:0007669"/>
    <property type="project" value="TreeGrafter"/>
</dbReference>
<keyword evidence="10" id="KW-0413">Isomerase</keyword>
<dbReference type="Pfam" id="PF12705">
    <property type="entry name" value="PDDEXK_1"/>
    <property type="match status" value="1"/>
</dbReference>
<comment type="caution">
    <text evidence="18">The sequence shown here is derived from an EMBL/GenBank/DDBJ whole genome shotgun (WGS) entry which is preliminary data.</text>
</comment>
<gene>
    <name evidence="18" type="ORF">DWU89_18075</name>
    <name evidence="17" type="ORF">H8784_17640</name>
</gene>
<evidence type="ECO:0000313" key="17">
    <source>
        <dbReference type="EMBL" id="MBC8603536.1"/>
    </source>
</evidence>
<dbReference type="Gene3D" id="3.90.320.10">
    <property type="match status" value="1"/>
</dbReference>
<dbReference type="GO" id="GO:0043138">
    <property type="term" value="F:3'-5' DNA helicase activity"/>
    <property type="evidence" value="ECO:0007669"/>
    <property type="project" value="UniProtKB-EC"/>
</dbReference>
<evidence type="ECO:0000256" key="2">
    <source>
        <dbReference type="ARBA" id="ARBA00022741"/>
    </source>
</evidence>
<dbReference type="EC" id="5.6.2.4" evidence="12"/>
<organism evidence="18 19">
    <name type="scientific">Parabacteroides acidifaciens</name>
    <dbReference type="NCBI Taxonomy" id="2290935"/>
    <lineage>
        <taxon>Bacteria</taxon>
        <taxon>Pseudomonadati</taxon>
        <taxon>Bacteroidota</taxon>
        <taxon>Bacteroidia</taxon>
        <taxon>Bacteroidales</taxon>
        <taxon>Tannerellaceae</taxon>
        <taxon>Parabacteroides</taxon>
    </lineage>
</organism>
<proteinExistence type="predicted"/>
<keyword evidence="6" id="KW-0269">Exonuclease</keyword>
<evidence type="ECO:0000313" key="18">
    <source>
        <dbReference type="EMBL" id="RDU47730.1"/>
    </source>
</evidence>
<dbReference type="Proteomes" id="UP000256321">
    <property type="component" value="Unassembled WGS sequence"/>
</dbReference>
<dbReference type="EMBL" id="JACRTI010000063">
    <property type="protein sequence ID" value="MBC8603536.1"/>
    <property type="molecule type" value="Genomic_DNA"/>
</dbReference>
<dbReference type="InterPro" id="IPR011604">
    <property type="entry name" value="PDDEXK-like_dom_sf"/>
</dbReference>
<dbReference type="GO" id="GO:0003677">
    <property type="term" value="F:DNA binding"/>
    <property type="evidence" value="ECO:0007669"/>
    <property type="project" value="UniProtKB-KW"/>
</dbReference>
<evidence type="ECO:0000256" key="14">
    <source>
        <dbReference type="PROSITE-ProRule" id="PRU00560"/>
    </source>
</evidence>
<dbReference type="Pfam" id="PF00580">
    <property type="entry name" value="UvrD-helicase"/>
    <property type="match status" value="2"/>
</dbReference>
<keyword evidence="7 14" id="KW-0067">ATP-binding</keyword>
<reference evidence="17 20" key="2">
    <citation type="submission" date="2020-08" db="EMBL/GenBank/DDBJ databases">
        <title>Genome public.</title>
        <authorList>
            <person name="Liu C."/>
            <person name="Sun Q."/>
        </authorList>
    </citation>
    <scope>NUCLEOTIDE SEQUENCE [LARGE SCALE GENOMIC DNA]</scope>
    <source>
        <strain evidence="17 20">426_9</strain>
    </source>
</reference>
<keyword evidence="5 14" id="KW-0347">Helicase</keyword>
<dbReference type="InterPro" id="IPR027417">
    <property type="entry name" value="P-loop_NTPase"/>
</dbReference>
<sequence>MLTVYRASAGAGKTHKLTGEYLTLLFTGPGAFRRILAVTFTNKATDEMKTRIIDELYNLASGKKSDYVELLGSTYSLTETQVRKQAAKILIDILHDYSAFNISTIDRFFQQTMRAFTREIGLQGGYGIEMDQELVLTTAIDNLLSDLEKPESKDLLGWLLRFAEDKIENGGEWNLRKDIMSLSREVFKESYKAFSEEVGRDIEDKKALDDYKNALYGIIRSVETAAKELGERGLAILTKYALKPTDFKGGSRSPLTLFDRLAQGEMKEPSATFIGLADNLDGCFTKTTPLGARQIIGCAFEDGLNDCIKGIVALFGDLTAYNTAREIVRYYYTLGILTDVSRQIAAYREEKNVMLIADTTELLNKVIGGSDAPFIYEKTGTHVDHYMIDEFQDTSGMQWNNFRPLIKESLAHNRDNLIVGDVKQSIYRFRNSDWKLLDEQVQADFSPEEVREETLKDNWRSCRNIVMFNNALFTTLPGVLQGMYNEALSASSLTEEQRAAYFTKIMSAYDNSFQQVPPPFREKEGHVRIEFLSGDDEKDWKEEALERLPGVLEKLQDNGYALKDIAILVRTNQEGAQVADTLLTYKEEHPSDHYNYDIISDEALFVSGSTAVRFLVSLLRYLKNPDDRTNEQIALYSYWILNAVPAPDAGSQTNSIECGSRAKTFPPEIASALQGLSRQSLYEITEGLFRLFSADFPANEQVFVQAFLDMVSEYTQKESADLSRFLKWWDDTGCRKTIATPDGQNAVRILTVHKSKGLGFKVVIIPFGDWEIDHKPTKPVILWCHPEEMPFNRLHLVPVRYSQSLAKTIFAADYFKERLHAFIDNLNTLYVAFTRSKEELVVFSPRPKKIKEETGEVEKISSLTDALWAGLHTEVSDTRAGERLISLPASFDTGRGVFELGDWWRPVAKTEETGMQEVGMSRMNSISPDDRLQLLLHGKGFFFDNARRKHGALMHEVLSRIRTRKDIPQAVERYRQEGVIDRTEAAALISRLEELLNMPDAAPWYDGTARVLNEVDILFGNGLSKRPDRVMITDDRVVVVDYKFGEHPDQRYHSQIRNYLKLIRQMGYKEVEGFLWYVELSKIEAVKG</sequence>
<comment type="catalytic activity">
    <reaction evidence="11">
        <text>Couples ATP hydrolysis with the unwinding of duplex DNA by translocating in the 3'-5' direction.</text>
        <dbReference type="EC" id="5.6.2.4"/>
    </reaction>
</comment>
<dbReference type="PROSITE" id="PS51217">
    <property type="entry name" value="UVRD_HELICASE_CTER"/>
    <property type="match status" value="1"/>
</dbReference>
<dbReference type="GO" id="GO:0004527">
    <property type="term" value="F:exonuclease activity"/>
    <property type="evidence" value="ECO:0007669"/>
    <property type="project" value="UniProtKB-KW"/>
</dbReference>
<keyword evidence="9" id="KW-0234">DNA repair</keyword>
<dbReference type="Proteomes" id="UP000629596">
    <property type="component" value="Unassembled WGS sequence"/>
</dbReference>
<keyword evidence="20" id="KW-1185">Reference proteome</keyword>
<evidence type="ECO:0000256" key="11">
    <source>
        <dbReference type="ARBA" id="ARBA00034617"/>
    </source>
</evidence>
<evidence type="ECO:0000256" key="13">
    <source>
        <dbReference type="ARBA" id="ARBA00048988"/>
    </source>
</evidence>
<dbReference type="Gene3D" id="1.10.3170.10">
    <property type="entry name" value="Recbcd, chain B, domain 2"/>
    <property type="match status" value="1"/>
</dbReference>
<keyword evidence="1" id="KW-0540">Nuclease</keyword>
<protein>
    <recommendedName>
        <fullName evidence="12">DNA 3'-5' helicase</fullName>
        <ecNumber evidence="12">5.6.2.4</ecNumber>
    </recommendedName>
</protein>
<evidence type="ECO:0000256" key="12">
    <source>
        <dbReference type="ARBA" id="ARBA00034808"/>
    </source>
</evidence>
<evidence type="ECO:0000256" key="3">
    <source>
        <dbReference type="ARBA" id="ARBA00022763"/>
    </source>
</evidence>
<dbReference type="Gene3D" id="3.40.50.300">
    <property type="entry name" value="P-loop containing nucleotide triphosphate hydrolases"/>
    <property type="match status" value="3"/>
</dbReference>
<evidence type="ECO:0000256" key="9">
    <source>
        <dbReference type="ARBA" id="ARBA00023204"/>
    </source>
</evidence>
<reference evidence="18 19" key="1">
    <citation type="submission" date="2018-07" db="EMBL/GenBank/DDBJ databases">
        <title>Parabacteroides acidifaciens nov. sp., isolated from human feces.</title>
        <authorList>
            <person name="Wang Y.J."/>
        </authorList>
    </citation>
    <scope>NUCLEOTIDE SEQUENCE [LARGE SCALE GENOMIC DNA]</scope>
    <source>
        <strain evidence="18 19">426-9</strain>
    </source>
</reference>
<comment type="catalytic activity">
    <reaction evidence="13">
        <text>ATP + H2O = ADP + phosphate + H(+)</text>
        <dbReference type="Rhea" id="RHEA:13065"/>
        <dbReference type="ChEBI" id="CHEBI:15377"/>
        <dbReference type="ChEBI" id="CHEBI:15378"/>
        <dbReference type="ChEBI" id="CHEBI:30616"/>
        <dbReference type="ChEBI" id="CHEBI:43474"/>
        <dbReference type="ChEBI" id="CHEBI:456216"/>
        <dbReference type="EC" id="5.6.2.4"/>
    </reaction>
</comment>
<evidence type="ECO:0000256" key="8">
    <source>
        <dbReference type="ARBA" id="ARBA00023125"/>
    </source>
</evidence>
<dbReference type="InterPro" id="IPR000212">
    <property type="entry name" value="DNA_helicase_UvrD/REP"/>
</dbReference>
<evidence type="ECO:0000256" key="1">
    <source>
        <dbReference type="ARBA" id="ARBA00022722"/>
    </source>
</evidence>
<dbReference type="AlphaFoldDB" id="A0A3D8HAH1"/>
<dbReference type="GO" id="GO:0005829">
    <property type="term" value="C:cytosol"/>
    <property type="evidence" value="ECO:0007669"/>
    <property type="project" value="TreeGrafter"/>
</dbReference>
<dbReference type="InterPro" id="IPR014016">
    <property type="entry name" value="UvrD-like_ATP-bd"/>
</dbReference>
<evidence type="ECO:0000256" key="5">
    <source>
        <dbReference type="ARBA" id="ARBA00022806"/>
    </source>
</evidence>
<dbReference type="EMBL" id="QREV01000063">
    <property type="protein sequence ID" value="RDU47730.1"/>
    <property type="molecule type" value="Genomic_DNA"/>
</dbReference>